<accession>A0A6J7S805</accession>
<organism evidence="4">
    <name type="scientific">freshwater metagenome</name>
    <dbReference type="NCBI Taxonomy" id="449393"/>
    <lineage>
        <taxon>unclassified sequences</taxon>
        <taxon>metagenomes</taxon>
        <taxon>ecological metagenomes</taxon>
    </lineage>
</organism>
<protein>
    <submittedName>
        <fullName evidence="4">Unannotated protein</fullName>
    </submittedName>
</protein>
<dbReference type="Pfam" id="PF20434">
    <property type="entry name" value="BD-FAE"/>
    <property type="match status" value="1"/>
</dbReference>
<reference evidence="4" key="1">
    <citation type="submission" date="2020-05" db="EMBL/GenBank/DDBJ databases">
        <authorList>
            <person name="Chiriac C."/>
            <person name="Salcher M."/>
            <person name="Ghai R."/>
            <person name="Kavagutti S V."/>
        </authorList>
    </citation>
    <scope>NUCLEOTIDE SEQUENCE</scope>
</reference>
<dbReference type="Gene3D" id="3.40.50.1820">
    <property type="entry name" value="alpha/beta hydrolase"/>
    <property type="match status" value="1"/>
</dbReference>
<proteinExistence type="predicted"/>
<dbReference type="EMBL" id="CAFBPW010000166">
    <property type="protein sequence ID" value="CAB5037042.1"/>
    <property type="molecule type" value="Genomic_DNA"/>
</dbReference>
<evidence type="ECO:0000256" key="1">
    <source>
        <dbReference type="ARBA" id="ARBA00022801"/>
    </source>
</evidence>
<sequence>MLSALLIAGCTATNPESSSTSSPAPSNRSTSTSAPTTTAEASAASCREKASGPKTLSYANRSGVEPNLTSLDVYLPPGCGPAPVLLSVHGGGWRRGDKSNGMKQKVAWAESLGAALVSVNYRLTTPDSGVQWPDHGQDLAAAVAWVQQNGPAQGLDPTKLTLIGHSAGAHLVAIVATDQALLTTAGADPAKVSCVVALDFSFDLASAPADKMIADAFGTDPQLIAAASPNVQIERNGAPSARFLIATRGGRSRVADAQAFVDLVNTSGGSAELVDATPYTHNQVSTQLGAADDTLVTPAVTEFVQSCN</sequence>
<dbReference type="GO" id="GO:0016787">
    <property type="term" value="F:hydrolase activity"/>
    <property type="evidence" value="ECO:0007669"/>
    <property type="project" value="UniProtKB-KW"/>
</dbReference>
<dbReference type="PANTHER" id="PTHR48081">
    <property type="entry name" value="AB HYDROLASE SUPERFAMILY PROTEIN C4A8.06C"/>
    <property type="match status" value="1"/>
</dbReference>
<dbReference type="AlphaFoldDB" id="A0A6J7S805"/>
<evidence type="ECO:0000313" key="4">
    <source>
        <dbReference type="EMBL" id="CAB5037042.1"/>
    </source>
</evidence>
<name>A0A6J7S805_9ZZZZ</name>
<dbReference type="InterPro" id="IPR050300">
    <property type="entry name" value="GDXG_lipolytic_enzyme"/>
</dbReference>
<evidence type="ECO:0000259" key="3">
    <source>
        <dbReference type="Pfam" id="PF20434"/>
    </source>
</evidence>
<dbReference type="InterPro" id="IPR029058">
    <property type="entry name" value="AB_hydrolase_fold"/>
</dbReference>
<gene>
    <name evidence="4" type="ORF">UFOPK4173_01327</name>
</gene>
<dbReference type="PANTHER" id="PTHR48081:SF33">
    <property type="entry name" value="KYNURENINE FORMAMIDASE"/>
    <property type="match status" value="1"/>
</dbReference>
<feature type="domain" description="BD-FAE-like" evidence="3">
    <location>
        <begin position="71"/>
        <end position="239"/>
    </location>
</feature>
<dbReference type="InterPro" id="IPR049492">
    <property type="entry name" value="BD-FAE-like_dom"/>
</dbReference>
<evidence type="ECO:0000256" key="2">
    <source>
        <dbReference type="SAM" id="MobiDB-lite"/>
    </source>
</evidence>
<keyword evidence="1" id="KW-0378">Hydrolase</keyword>
<feature type="region of interest" description="Disordered" evidence="2">
    <location>
        <begin position="12"/>
        <end position="62"/>
    </location>
</feature>
<feature type="compositionally biased region" description="Low complexity" evidence="2">
    <location>
        <begin position="12"/>
        <end position="45"/>
    </location>
</feature>
<dbReference type="SUPFAM" id="SSF53474">
    <property type="entry name" value="alpha/beta-Hydrolases"/>
    <property type="match status" value="1"/>
</dbReference>